<dbReference type="Gene3D" id="3.10.10.10">
    <property type="entry name" value="HIV Type 1 Reverse Transcriptase, subunit A, domain 1"/>
    <property type="match status" value="1"/>
</dbReference>
<organism evidence="2 3">
    <name type="scientific">Plectus sambesii</name>
    <dbReference type="NCBI Taxonomy" id="2011161"/>
    <lineage>
        <taxon>Eukaryota</taxon>
        <taxon>Metazoa</taxon>
        <taxon>Ecdysozoa</taxon>
        <taxon>Nematoda</taxon>
        <taxon>Chromadorea</taxon>
        <taxon>Plectida</taxon>
        <taxon>Plectina</taxon>
        <taxon>Plectoidea</taxon>
        <taxon>Plectidae</taxon>
        <taxon>Plectus</taxon>
    </lineage>
</organism>
<dbReference type="InterPro" id="IPR051320">
    <property type="entry name" value="Viral_Replic_Matur_Polypro"/>
</dbReference>
<proteinExistence type="predicted"/>
<feature type="domain" description="Reverse transcriptase" evidence="1">
    <location>
        <begin position="24"/>
        <end position="205"/>
    </location>
</feature>
<sequence length="283" mass="32156">MLEADIIRPSNSNWCSPAFLIKKKAELPHLLAEKKGETAIAREEKPIDTSQSRIIVDLRGVNRRTIISKFPLPDLVTLMAGLGNAKLICQFDFTSAYYQLPVSEEHRHKTAFAACSGLYEFNVVPLGCAGGPASFCLLAQKVLRGMIPEKAVIYLDDALVYGNSFEQVMENLREFFTRIANAKLKLKWRKCSFFQSEISYLGYQISSRGVRPDPANIEKVKNFPTVANAKEARRFVALCAYYKRLIKDFSQLTEPLNALQRKNIPFSWTDHHQECFEKLRDAL</sequence>
<evidence type="ECO:0000259" key="1">
    <source>
        <dbReference type="PROSITE" id="PS50878"/>
    </source>
</evidence>
<dbReference type="AlphaFoldDB" id="A0A914UJA7"/>
<dbReference type="Pfam" id="PF00078">
    <property type="entry name" value="RVT_1"/>
    <property type="match status" value="1"/>
</dbReference>
<dbReference type="WBParaSite" id="PSAMB.scaffold1035size36881.g10522.t1">
    <property type="protein sequence ID" value="PSAMB.scaffold1035size36881.g10522.t1"/>
    <property type="gene ID" value="PSAMB.scaffold1035size36881.g10522"/>
</dbReference>
<reference evidence="3" key="1">
    <citation type="submission" date="2022-11" db="UniProtKB">
        <authorList>
            <consortium name="WormBaseParasite"/>
        </authorList>
    </citation>
    <scope>IDENTIFICATION</scope>
</reference>
<dbReference type="InterPro" id="IPR043502">
    <property type="entry name" value="DNA/RNA_pol_sf"/>
</dbReference>
<keyword evidence="2" id="KW-1185">Reference proteome</keyword>
<dbReference type="PANTHER" id="PTHR33064">
    <property type="entry name" value="POL PROTEIN"/>
    <property type="match status" value="1"/>
</dbReference>
<dbReference type="CDD" id="cd01647">
    <property type="entry name" value="RT_LTR"/>
    <property type="match status" value="1"/>
</dbReference>
<accession>A0A914UJA7</accession>
<dbReference type="Gene3D" id="3.30.70.270">
    <property type="match status" value="2"/>
</dbReference>
<name>A0A914UJA7_9BILA</name>
<dbReference type="Proteomes" id="UP000887566">
    <property type="component" value="Unplaced"/>
</dbReference>
<dbReference type="InterPro" id="IPR043128">
    <property type="entry name" value="Rev_trsase/Diguanyl_cyclase"/>
</dbReference>
<dbReference type="PROSITE" id="PS50878">
    <property type="entry name" value="RT_POL"/>
    <property type="match status" value="1"/>
</dbReference>
<protein>
    <submittedName>
        <fullName evidence="3">Reverse transcriptase domain-containing protein</fullName>
    </submittedName>
</protein>
<dbReference type="PANTHER" id="PTHR33064:SF37">
    <property type="entry name" value="RIBONUCLEASE H"/>
    <property type="match status" value="1"/>
</dbReference>
<evidence type="ECO:0000313" key="2">
    <source>
        <dbReference type="Proteomes" id="UP000887566"/>
    </source>
</evidence>
<dbReference type="SUPFAM" id="SSF56672">
    <property type="entry name" value="DNA/RNA polymerases"/>
    <property type="match status" value="1"/>
</dbReference>
<evidence type="ECO:0000313" key="3">
    <source>
        <dbReference type="WBParaSite" id="PSAMB.scaffold1035size36881.g10522.t1"/>
    </source>
</evidence>
<dbReference type="InterPro" id="IPR000477">
    <property type="entry name" value="RT_dom"/>
</dbReference>